<dbReference type="InterPro" id="IPR052062">
    <property type="entry name" value="Murein_DD/LD_carboxypeptidase"/>
</dbReference>
<evidence type="ECO:0000256" key="4">
    <source>
        <dbReference type="ARBA" id="ARBA00022801"/>
    </source>
</evidence>
<accession>A0ABP8NMU2</accession>
<evidence type="ECO:0000256" key="5">
    <source>
        <dbReference type="ARBA" id="ARBA00022807"/>
    </source>
</evidence>
<sequence>MIVFLLTSCDAGKRVTLAHARQPKFINGIYLHGQTKTGEAANAIDTRTVATLPAQEAVASATSSEPAHAGALTAEEQRPEQHQGRTHFIFIKRKKQETEEETETSEPATTPTATATEEIEPAGLKYTDLVGIQGKDVHNGQLYNFITRWYGTRYRLGGQSEAGIDCSGFSRKLYDDVYGIELTRTAQDQYKSCKREKKADDAQEGDLVFFRQRGKRITHVGVYLANGHFIHSSTSQGVVISSLKEDYWRRHYAGIGKISRGGGVSGL</sequence>
<feature type="compositionally biased region" description="Low complexity" evidence="6">
    <location>
        <begin position="105"/>
        <end position="116"/>
    </location>
</feature>
<dbReference type="PROSITE" id="PS51935">
    <property type="entry name" value="NLPC_P60"/>
    <property type="match status" value="1"/>
</dbReference>
<name>A0ABP8NMU2_9BACT</name>
<evidence type="ECO:0000256" key="6">
    <source>
        <dbReference type="SAM" id="MobiDB-lite"/>
    </source>
</evidence>
<organism evidence="8 9">
    <name type="scientific">Nemorincola caseinilytica</name>
    <dbReference type="NCBI Taxonomy" id="2054315"/>
    <lineage>
        <taxon>Bacteria</taxon>
        <taxon>Pseudomonadati</taxon>
        <taxon>Bacteroidota</taxon>
        <taxon>Chitinophagia</taxon>
        <taxon>Chitinophagales</taxon>
        <taxon>Chitinophagaceae</taxon>
        <taxon>Nemorincola</taxon>
    </lineage>
</organism>
<feature type="domain" description="NlpC/P60" evidence="7">
    <location>
        <begin position="136"/>
        <end position="259"/>
    </location>
</feature>
<dbReference type="SUPFAM" id="SSF54001">
    <property type="entry name" value="Cysteine proteinases"/>
    <property type="match status" value="1"/>
</dbReference>
<comment type="caution">
    <text evidence="8">The sequence shown here is derived from an EMBL/GenBank/DDBJ whole genome shotgun (WGS) entry which is preliminary data.</text>
</comment>
<evidence type="ECO:0000313" key="9">
    <source>
        <dbReference type="Proteomes" id="UP001500067"/>
    </source>
</evidence>
<evidence type="ECO:0000259" key="7">
    <source>
        <dbReference type="PROSITE" id="PS51935"/>
    </source>
</evidence>
<feature type="region of interest" description="Disordered" evidence="6">
    <location>
        <begin position="57"/>
        <end position="119"/>
    </location>
</feature>
<proteinExistence type="inferred from homology"/>
<keyword evidence="9" id="KW-1185">Reference proteome</keyword>
<keyword evidence="4" id="KW-0378">Hydrolase</keyword>
<dbReference type="InterPro" id="IPR000064">
    <property type="entry name" value="NLP_P60_dom"/>
</dbReference>
<evidence type="ECO:0000256" key="1">
    <source>
        <dbReference type="ARBA" id="ARBA00007074"/>
    </source>
</evidence>
<dbReference type="RefSeq" id="WP_345083643.1">
    <property type="nucleotide sequence ID" value="NZ_BAABFA010000018.1"/>
</dbReference>
<dbReference type="EMBL" id="BAABFA010000018">
    <property type="protein sequence ID" value="GAA4467959.1"/>
    <property type="molecule type" value="Genomic_DNA"/>
</dbReference>
<evidence type="ECO:0000256" key="3">
    <source>
        <dbReference type="ARBA" id="ARBA00022729"/>
    </source>
</evidence>
<dbReference type="InterPro" id="IPR038765">
    <property type="entry name" value="Papain-like_cys_pep_sf"/>
</dbReference>
<evidence type="ECO:0000256" key="2">
    <source>
        <dbReference type="ARBA" id="ARBA00022670"/>
    </source>
</evidence>
<comment type="similarity">
    <text evidence="1">Belongs to the peptidase C40 family.</text>
</comment>
<keyword evidence="2" id="KW-0645">Protease</keyword>
<keyword evidence="5" id="KW-0788">Thiol protease</keyword>
<protein>
    <recommendedName>
        <fullName evidence="7">NlpC/P60 domain-containing protein</fullName>
    </recommendedName>
</protein>
<dbReference type="Gene3D" id="3.90.1720.10">
    <property type="entry name" value="endopeptidase domain like (from Nostoc punctiforme)"/>
    <property type="match status" value="1"/>
</dbReference>
<reference evidence="9" key="1">
    <citation type="journal article" date="2019" name="Int. J. Syst. Evol. Microbiol.">
        <title>The Global Catalogue of Microorganisms (GCM) 10K type strain sequencing project: providing services to taxonomists for standard genome sequencing and annotation.</title>
        <authorList>
            <consortium name="The Broad Institute Genomics Platform"/>
            <consortium name="The Broad Institute Genome Sequencing Center for Infectious Disease"/>
            <person name="Wu L."/>
            <person name="Ma J."/>
        </authorList>
    </citation>
    <scope>NUCLEOTIDE SEQUENCE [LARGE SCALE GENOMIC DNA]</scope>
    <source>
        <strain evidence="9">JCM 32105</strain>
    </source>
</reference>
<dbReference type="Pfam" id="PF00877">
    <property type="entry name" value="NLPC_P60"/>
    <property type="match status" value="1"/>
</dbReference>
<dbReference type="PANTHER" id="PTHR47360">
    <property type="entry name" value="MUREIN DD-ENDOPEPTIDASE MEPS/MUREIN LD-CARBOXYPEPTIDASE"/>
    <property type="match status" value="1"/>
</dbReference>
<dbReference type="PANTHER" id="PTHR47360:SF1">
    <property type="entry name" value="ENDOPEPTIDASE NLPC-RELATED"/>
    <property type="match status" value="1"/>
</dbReference>
<keyword evidence="3" id="KW-0732">Signal</keyword>
<evidence type="ECO:0000313" key="8">
    <source>
        <dbReference type="EMBL" id="GAA4467959.1"/>
    </source>
</evidence>
<gene>
    <name evidence="8" type="ORF">GCM10023093_24650</name>
</gene>
<dbReference type="Proteomes" id="UP001500067">
    <property type="component" value="Unassembled WGS sequence"/>
</dbReference>